<evidence type="ECO:0000256" key="3">
    <source>
        <dbReference type="ARBA" id="ARBA00020776"/>
    </source>
</evidence>
<evidence type="ECO:0000313" key="8">
    <source>
        <dbReference type="EMBL" id="HIU65797.1"/>
    </source>
</evidence>
<dbReference type="Gene3D" id="1.10.3710.10">
    <property type="entry name" value="DNA polymerase III clamp loader subunits, C-terminal domain"/>
    <property type="match status" value="1"/>
</dbReference>
<dbReference type="PANTHER" id="PTHR13779">
    <property type="entry name" value="WERNER HELICASE-INTERACTING PROTEIN 1 FAMILY MEMBER"/>
    <property type="match status" value="1"/>
</dbReference>
<dbReference type="CDD" id="cd18139">
    <property type="entry name" value="HLD_clamp_RarA"/>
    <property type="match status" value="1"/>
</dbReference>
<accession>A0A9D1SN74</accession>
<feature type="domain" description="AAA+ ATPase" evidence="7">
    <location>
        <begin position="41"/>
        <end position="157"/>
    </location>
</feature>
<evidence type="ECO:0000259" key="7">
    <source>
        <dbReference type="SMART" id="SM00382"/>
    </source>
</evidence>
<dbReference type="GO" id="GO:0005524">
    <property type="term" value="F:ATP binding"/>
    <property type="evidence" value="ECO:0007669"/>
    <property type="project" value="UniProtKB-KW"/>
</dbReference>
<dbReference type="GO" id="GO:0017116">
    <property type="term" value="F:single-stranded DNA helicase activity"/>
    <property type="evidence" value="ECO:0007669"/>
    <property type="project" value="TreeGrafter"/>
</dbReference>
<dbReference type="Proteomes" id="UP000824142">
    <property type="component" value="Unassembled WGS sequence"/>
</dbReference>
<dbReference type="GO" id="GO:0003677">
    <property type="term" value="F:DNA binding"/>
    <property type="evidence" value="ECO:0007669"/>
    <property type="project" value="InterPro"/>
</dbReference>
<dbReference type="CDD" id="cd00009">
    <property type="entry name" value="AAA"/>
    <property type="match status" value="1"/>
</dbReference>
<dbReference type="FunFam" id="1.20.272.10:FF:000001">
    <property type="entry name" value="Putative AAA family ATPase"/>
    <property type="match status" value="1"/>
</dbReference>
<dbReference type="InterPro" id="IPR027417">
    <property type="entry name" value="P-loop_NTPase"/>
</dbReference>
<evidence type="ECO:0000256" key="5">
    <source>
        <dbReference type="ARBA" id="ARBA00022741"/>
    </source>
</evidence>
<keyword evidence="6" id="KW-0067">ATP-binding</keyword>
<protein>
    <recommendedName>
        <fullName evidence="3">Replication-associated recombination protein A</fullName>
    </recommendedName>
</protein>
<comment type="function">
    <text evidence="1">DNA-dependent ATPase that plays important roles in cellular responses to stalled DNA replication processes.</text>
</comment>
<dbReference type="Pfam" id="PF00004">
    <property type="entry name" value="AAA"/>
    <property type="match status" value="1"/>
</dbReference>
<organism evidence="8 9">
    <name type="scientific">Candidatus Enterousia avicola</name>
    <dbReference type="NCBI Taxonomy" id="2840787"/>
    <lineage>
        <taxon>Bacteria</taxon>
        <taxon>Pseudomonadati</taxon>
        <taxon>Pseudomonadota</taxon>
        <taxon>Alphaproteobacteria</taxon>
        <taxon>Candidatus Enterousia</taxon>
    </lineage>
</organism>
<keyword evidence="5" id="KW-0547">Nucleotide-binding</keyword>
<dbReference type="Gene3D" id="3.40.50.300">
    <property type="entry name" value="P-loop containing nucleotide triphosphate hydrolases"/>
    <property type="match status" value="1"/>
</dbReference>
<dbReference type="GO" id="GO:0006261">
    <property type="term" value="P:DNA-templated DNA replication"/>
    <property type="evidence" value="ECO:0007669"/>
    <property type="project" value="TreeGrafter"/>
</dbReference>
<evidence type="ECO:0000256" key="6">
    <source>
        <dbReference type="ARBA" id="ARBA00022840"/>
    </source>
</evidence>
<evidence type="ECO:0000256" key="2">
    <source>
        <dbReference type="ARBA" id="ARBA00008959"/>
    </source>
</evidence>
<dbReference type="SMART" id="SM00382">
    <property type="entry name" value="AAA"/>
    <property type="match status" value="1"/>
</dbReference>
<sequence>MTTENRPLADLMRPTTIDDIVGQKQLLGENGLVRRMVDNHKLSNLILWGPPGCGKTTIARALAKSVDMDFVPMSAVFSGTADIKKAMEAARMNREIGRSTLLFIDEIHRFNKTQQDTLLPYLEDGTVVFMGATTENPSFNLNNALLSRCHVGVLQPLSTEDLMTLIDRAEKYLNKKLPLDDAARLHLAQMSDGDARFLLNTIEYLSNANFKKELTPEKLDTAIQKRAPLSDKTGDEHYNLISAVHKSLRASDTDAALYWTARMMTSGQDPMYLFRRLTRFAMEDVGLADPNAMQLALSAWQIYERMGSPEGDLALTELVIYLGTAPKSTANYRAQNAAYKTAKETGSLMPPKNILNAPTRMMKEMGYGAGYIYEPDTASGFSGQNCFPESMPRQKFYFPIERGFEREIKKRLDYWDALRDKINAKKNQ</sequence>
<dbReference type="EMBL" id="DVNO01000036">
    <property type="protein sequence ID" value="HIU65797.1"/>
    <property type="molecule type" value="Genomic_DNA"/>
</dbReference>
<name>A0A9D1SN74_9PROT</name>
<reference evidence="8" key="1">
    <citation type="submission" date="2020-10" db="EMBL/GenBank/DDBJ databases">
        <authorList>
            <person name="Gilroy R."/>
        </authorList>
    </citation>
    <scope>NUCLEOTIDE SEQUENCE</scope>
    <source>
        <strain evidence="8">CHK136-897</strain>
    </source>
</reference>
<evidence type="ECO:0000256" key="1">
    <source>
        <dbReference type="ARBA" id="ARBA00002393"/>
    </source>
</evidence>
<dbReference type="InterPro" id="IPR051314">
    <property type="entry name" value="AAA_ATPase_RarA/MGS1/WRNIP1"/>
</dbReference>
<dbReference type="InterPro" id="IPR008921">
    <property type="entry name" value="DNA_pol3_clamp-load_cplx_C"/>
</dbReference>
<comment type="similarity">
    <text evidence="2">Belongs to the AAA ATPase family. RarA/MGS1/WRNIP1 subfamily.</text>
</comment>
<dbReference type="Pfam" id="PF16193">
    <property type="entry name" value="AAA_assoc_2"/>
    <property type="match status" value="1"/>
</dbReference>
<reference evidence="8" key="2">
    <citation type="journal article" date="2021" name="PeerJ">
        <title>Extensive microbial diversity within the chicken gut microbiome revealed by metagenomics and culture.</title>
        <authorList>
            <person name="Gilroy R."/>
            <person name="Ravi A."/>
            <person name="Getino M."/>
            <person name="Pursley I."/>
            <person name="Horton D.L."/>
            <person name="Alikhan N.F."/>
            <person name="Baker D."/>
            <person name="Gharbi K."/>
            <person name="Hall N."/>
            <person name="Watson M."/>
            <person name="Adriaenssens E.M."/>
            <person name="Foster-Nyarko E."/>
            <person name="Jarju S."/>
            <person name="Secka A."/>
            <person name="Antonio M."/>
            <person name="Oren A."/>
            <person name="Chaudhuri R.R."/>
            <person name="La Ragione R."/>
            <person name="Hildebrand F."/>
            <person name="Pallen M.J."/>
        </authorList>
    </citation>
    <scope>NUCLEOTIDE SEQUENCE</scope>
    <source>
        <strain evidence="8">CHK136-897</strain>
    </source>
</reference>
<evidence type="ECO:0000313" key="9">
    <source>
        <dbReference type="Proteomes" id="UP000824142"/>
    </source>
</evidence>
<dbReference type="Gene3D" id="1.20.272.10">
    <property type="match status" value="1"/>
</dbReference>
<dbReference type="PANTHER" id="PTHR13779:SF7">
    <property type="entry name" value="ATPASE WRNIP1"/>
    <property type="match status" value="1"/>
</dbReference>
<dbReference type="GO" id="GO:0000731">
    <property type="term" value="P:DNA synthesis involved in DNA repair"/>
    <property type="evidence" value="ECO:0007669"/>
    <property type="project" value="TreeGrafter"/>
</dbReference>
<evidence type="ECO:0000256" key="4">
    <source>
        <dbReference type="ARBA" id="ARBA00022705"/>
    </source>
</evidence>
<proteinExistence type="inferred from homology"/>
<dbReference type="SUPFAM" id="SSF52540">
    <property type="entry name" value="P-loop containing nucleoside triphosphate hydrolases"/>
    <property type="match status" value="1"/>
</dbReference>
<dbReference type="GO" id="GO:0008047">
    <property type="term" value="F:enzyme activator activity"/>
    <property type="evidence" value="ECO:0007669"/>
    <property type="project" value="TreeGrafter"/>
</dbReference>
<gene>
    <name evidence="8" type="ORF">IAC63_04140</name>
</gene>
<dbReference type="InterPro" id="IPR021886">
    <property type="entry name" value="MgsA_C"/>
</dbReference>
<dbReference type="SUPFAM" id="SSF48019">
    <property type="entry name" value="post-AAA+ oligomerization domain-like"/>
    <property type="match status" value="1"/>
</dbReference>
<dbReference type="Gene3D" id="1.10.8.60">
    <property type="match status" value="1"/>
</dbReference>
<dbReference type="AlphaFoldDB" id="A0A9D1SN74"/>
<dbReference type="InterPro" id="IPR003593">
    <property type="entry name" value="AAA+_ATPase"/>
</dbReference>
<dbReference type="GO" id="GO:0016887">
    <property type="term" value="F:ATP hydrolysis activity"/>
    <property type="evidence" value="ECO:0007669"/>
    <property type="project" value="InterPro"/>
</dbReference>
<comment type="caution">
    <text evidence="8">The sequence shown here is derived from an EMBL/GenBank/DDBJ whole genome shotgun (WGS) entry which is preliminary data.</text>
</comment>
<dbReference type="FunFam" id="3.40.50.300:FF:000137">
    <property type="entry name" value="Replication-associated recombination protein A"/>
    <property type="match status" value="1"/>
</dbReference>
<dbReference type="InterPro" id="IPR003959">
    <property type="entry name" value="ATPase_AAA_core"/>
</dbReference>
<keyword evidence="4" id="KW-0235">DNA replication</keyword>
<dbReference type="InterPro" id="IPR032423">
    <property type="entry name" value="AAA_assoc_2"/>
</dbReference>
<dbReference type="Pfam" id="PF12002">
    <property type="entry name" value="MgsA_C"/>
    <property type="match status" value="1"/>
</dbReference>